<evidence type="ECO:0008006" key="4">
    <source>
        <dbReference type="Google" id="ProtNLM"/>
    </source>
</evidence>
<evidence type="ECO:0000256" key="1">
    <source>
        <dbReference type="SAM" id="Phobius"/>
    </source>
</evidence>
<comment type="caution">
    <text evidence="2">The sequence shown here is derived from an EMBL/GenBank/DDBJ whole genome shotgun (WGS) entry which is preliminary data.</text>
</comment>
<reference evidence="2 3" key="1">
    <citation type="submission" date="2019-02" db="EMBL/GenBank/DDBJ databases">
        <title>WGS of Pseudoxanthomonas species novum from clinical isolates.</title>
        <authorList>
            <person name="Bernier A.-M."/>
            <person name="Bernard K."/>
            <person name="Vachon A."/>
        </authorList>
    </citation>
    <scope>NUCLEOTIDE SEQUENCE [LARGE SCALE GENOMIC DNA]</scope>
    <source>
        <strain evidence="2 3">NML130969</strain>
    </source>
</reference>
<keyword evidence="1" id="KW-0472">Membrane</keyword>
<keyword evidence="1" id="KW-0812">Transmembrane</keyword>
<dbReference type="RefSeq" id="WP_130534687.1">
    <property type="nucleotide sequence ID" value="NZ_SHMG01000006.1"/>
</dbReference>
<organism evidence="2 3">
    <name type="scientific">Pseudoxanthomonas winnipegensis</name>
    <dbReference type="NCBI Taxonomy" id="2480810"/>
    <lineage>
        <taxon>Bacteria</taxon>
        <taxon>Pseudomonadati</taxon>
        <taxon>Pseudomonadota</taxon>
        <taxon>Gammaproteobacteria</taxon>
        <taxon>Lysobacterales</taxon>
        <taxon>Lysobacteraceae</taxon>
        <taxon>Pseudoxanthomonas</taxon>
    </lineage>
</organism>
<sequence length="126" mass="14404">MLEKIFVQYQTERKTKFASWLLTKYGNLLIRTPLTRMFPKMSAATVREYYMIQADRGTTEDMTAEGMKYAEDNLAATQVRDEESKRVARGVFLTGTVFCTFMVLLSLVARHVPVPKDEPAAQVQSQ</sequence>
<evidence type="ECO:0000313" key="3">
    <source>
        <dbReference type="Proteomes" id="UP000294164"/>
    </source>
</evidence>
<evidence type="ECO:0000313" key="2">
    <source>
        <dbReference type="EMBL" id="TAA41528.1"/>
    </source>
</evidence>
<name>A0A4Q8M2G1_9GAMM</name>
<feature type="transmembrane region" description="Helical" evidence="1">
    <location>
        <begin position="90"/>
        <end position="109"/>
    </location>
</feature>
<gene>
    <name evidence="2" type="ORF">EA655_11340</name>
</gene>
<keyword evidence="1" id="KW-1133">Transmembrane helix</keyword>
<dbReference type="OrthoDB" id="9990582at2"/>
<dbReference type="EMBL" id="SHMG01000006">
    <property type="protein sequence ID" value="TAA41528.1"/>
    <property type="molecule type" value="Genomic_DNA"/>
</dbReference>
<dbReference type="Proteomes" id="UP000294164">
    <property type="component" value="Unassembled WGS sequence"/>
</dbReference>
<protein>
    <recommendedName>
        <fullName evidence="4">Transmembrane protein</fullName>
    </recommendedName>
</protein>
<proteinExistence type="predicted"/>
<dbReference type="AlphaFoldDB" id="A0A4Q8M2G1"/>
<accession>A0A4Q8M2G1</accession>